<feature type="compositionally biased region" description="Polar residues" evidence="1">
    <location>
        <begin position="33"/>
        <end position="45"/>
    </location>
</feature>
<evidence type="ECO:0000313" key="3">
    <source>
        <dbReference type="Proteomes" id="UP001209570"/>
    </source>
</evidence>
<evidence type="ECO:0000256" key="1">
    <source>
        <dbReference type="SAM" id="MobiDB-lite"/>
    </source>
</evidence>
<name>A0AAD5LXC5_PYTIN</name>
<sequence length="194" mass="22084">MSKWQPFKPFRYSDLLPPHIRQRLRELLVFTEQSGTKQANQSPSAEQGFRYPAPTSQPKDVHVPSAESKEAVYNTQYYTRDVRRFDFPVISGVHPSIGYEEPAKLPEGTSRGSPGNKNPAVLRYDATGTRSAMSTTHAARDQLILQHVSTHNVRMAWEPKEEEILKDCEAKGIPPVPGAPFEWEMPDVARIRRW</sequence>
<protein>
    <submittedName>
        <fullName evidence="2">Uncharacterized protein</fullName>
    </submittedName>
</protein>
<dbReference type="Proteomes" id="UP001209570">
    <property type="component" value="Unassembled WGS sequence"/>
</dbReference>
<proteinExistence type="predicted"/>
<accession>A0AAD5LXC5</accession>
<reference evidence="2" key="1">
    <citation type="submission" date="2021-12" db="EMBL/GenBank/DDBJ databases">
        <title>Prjna785345.</title>
        <authorList>
            <person name="Rujirawat T."/>
            <person name="Krajaejun T."/>
        </authorList>
    </citation>
    <scope>NUCLEOTIDE SEQUENCE</scope>
    <source>
        <strain evidence="2">Pi057C3</strain>
    </source>
</reference>
<feature type="region of interest" description="Disordered" evidence="1">
    <location>
        <begin position="101"/>
        <end position="120"/>
    </location>
</feature>
<evidence type="ECO:0000313" key="2">
    <source>
        <dbReference type="EMBL" id="KAJ0396498.1"/>
    </source>
</evidence>
<comment type="caution">
    <text evidence="2">The sequence shown here is derived from an EMBL/GenBank/DDBJ whole genome shotgun (WGS) entry which is preliminary data.</text>
</comment>
<gene>
    <name evidence="2" type="ORF">P43SY_010133</name>
</gene>
<keyword evidence="3" id="KW-1185">Reference proteome</keyword>
<feature type="region of interest" description="Disordered" evidence="1">
    <location>
        <begin position="33"/>
        <end position="65"/>
    </location>
</feature>
<organism evidence="2 3">
    <name type="scientific">Pythium insidiosum</name>
    <name type="common">Pythiosis disease agent</name>
    <dbReference type="NCBI Taxonomy" id="114742"/>
    <lineage>
        <taxon>Eukaryota</taxon>
        <taxon>Sar</taxon>
        <taxon>Stramenopiles</taxon>
        <taxon>Oomycota</taxon>
        <taxon>Peronosporomycetes</taxon>
        <taxon>Pythiales</taxon>
        <taxon>Pythiaceae</taxon>
        <taxon>Pythium</taxon>
    </lineage>
</organism>
<dbReference type="EMBL" id="JAKCXM010000292">
    <property type="protein sequence ID" value="KAJ0396498.1"/>
    <property type="molecule type" value="Genomic_DNA"/>
</dbReference>
<dbReference type="AlphaFoldDB" id="A0AAD5LXC5"/>